<feature type="compositionally biased region" description="Polar residues" evidence="1">
    <location>
        <begin position="67"/>
        <end position="77"/>
    </location>
</feature>
<reference evidence="2 3" key="1">
    <citation type="submission" date="2016-07" db="EMBL/GenBank/DDBJ databases">
        <title>Pervasive Adenine N6-methylation of Active Genes in Fungi.</title>
        <authorList>
            <consortium name="DOE Joint Genome Institute"/>
            <person name="Mondo S.J."/>
            <person name="Dannebaum R.O."/>
            <person name="Kuo R.C."/>
            <person name="Labutti K."/>
            <person name="Haridas S."/>
            <person name="Kuo A."/>
            <person name="Salamov A."/>
            <person name="Ahrendt S.R."/>
            <person name="Lipzen A."/>
            <person name="Sullivan W."/>
            <person name="Andreopoulos W.B."/>
            <person name="Clum A."/>
            <person name="Lindquist E."/>
            <person name="Daum C."/>
            <person name="Ramamoorthy G.K."/>
            <person name="Gryganskyi A."/>
            <person name="Culley D."/>
            <person name="Magnuson J.K."/>
            <person name="James T.Y."/>
            <person name="O'Malley M.A."/>
            <person name="Stajich J.E."/>
            <person name="Spatafora J.W."/>
            <person name="Visel A."/>
            <person name="Grigoriev I.V."/>
        </authorList>
    </citation>
    <scope>NUCLEOTIDE SEQUENCE [LARGE SCALE GENOMIC DNA]</scope>
    <source>
        <strain evidence="2 3">PL171</strain>
    </source>
</reference>
<accession>A0A1Y2HSF5</accession>
<evidence type="ECO:0000313" key="3">
    <source>
        <dbReference type="Proteomes" id="UP000193411"/>
    </source>
</evidence>
<name>A0A1Y2HSF5_9FUNG</name>
<gene>
    <name evidence="2" type="ORF">BCR44DRAFT_1034621</name>
</gene>
<sequence length="132" mass="13734">MSSAPITLSATFTSSASPDTSPTLLASAQVAAPAANANIMHAFIPALAQLQADINTQLTALLHLDAQSSSAAGNSKVNSKDRQGGDDEDQEEEEVEDQEDDIDDKHTLPAGALGAPDARAFPSATHKRPRLD</sequence>
<organism evidence="2 3">
    <name type="scientific">Catenaria anguillulae PL171</name>
    <dbReference type="NCBI Taxonomy" id="765915"/>
    <lineage>
        <taxon>Eukaryota</taxon>
        <taxon>Fungi</taxon>
        <taxon>Fungi incertae sedis</taxon>
        <taxon>Blastocladiomycota</taxon>
        <taxon>Blastocladiomycetes</taxon>
        <taxon>Blastocladiales</taxon>
        <taxon>Catenariaceae</taxon>
        <taxon>Catenaria</taxon>
    </lineage>
</organism>
<dbReference type="AlphaFoldDB" id="A0A1Y2HSF5"/>
<evidence type="ECO:0000256" key="1">
    <source>
        <dbReference type="SAM" id="MobiDB-lite"/>
    </source>
</evidence>
<evidence type="ECO:0008006" key="4">
    <source>
        <dbReference type="Google" id="ProtNLM"/>
    </source>
</evidence>
<keyword evidence="3" id="KW-1185">Reference proteome</keyword>
<feature type="compositionally biased region" description="Acidic residues" evidence="1">
    <location>
        <begin position="86"/>
        <end position="102"/>
    </location>
</feature>
<feature type="region of interest" description="Disordered" evidence="1">
    <location>
        <begin position="67"/>
        <end position="132"/>
    </location>
</feature>
<evidence type="ECO:0000313" key="2">
    <source>
        <dbReference type="EMBL" id="ORZ37528.1"/>
    </source>
</evidence>
<feature type="region of interest" description="Disordered" evidence="1">
    <location>
        <begin position="1"/>
        <end position="20"/>
    </location>
</feature>
<protein>
    <recommendedName>
        <fullName evidence="4">EKC/KEOPS complex subunit GON7</fullName>
    </recommendedName>
</protein>
<proteinExistence type="predicted"/>
<dbReference type="Proteomes" id="UP000193411">
    <property type="component" value="Unassembled WGS sequence"/>
</dbReference>
<comment type="caution">
    <text evidence="2">The sequence shown here is derived from an EMBL/GenBank/DDBJ whole genome shotgun (WGS) entry which is preliminary data.</text>
</comment>
<dbReference type="EMBL" id="MCFL01000012">
    <property type="protein sequence ID" value="ORZ37528.1"/>
    <property type="molecule type" value="Genomic_DNA"/>
</dbReference>